<gene>
    <name evidence="2" type="ORF">MSAN_01567400</name>
</gene>
<organism evidence="2 3">
    <name type="scientific">Mycena sanguinolenta</name>
    <dbReference type="NCBI Taxonomy" id="230812"/>
    <lineage>
        <taxon>Eukaryota</taxon>
        <taxon>Fungi</taxon>
        <taxon>Dikarya</taxon>
        <taxon>Basidiomycota</taxon>
        <taxon>Agaricomycotina</taxon>
        <taxon>Agaricomycetes</taxon>
        <taxon>Agaricomycetidae</taxon>
        <taxon>Agaricales</taxon>
        <taxon>Marasmiineae</taxon>
        <taxon>Mycenaceae</taxon>
        <taxon>Mycena</taxon>
    </lineage>
</organism>
<accession>A0A8H6Y2T4</accession>
<dbReference type="OrthoDB" id="2722301at2759"/>
<dbReference type="GO" id="GO:0005524">
    <property type="term" value="F:ATP binding"/>
    <property type="evidence" value="ECO:0007669"/>
    <property type="project" value="InterPro"/>
</dbReference>
<dbReference type="PANTHER" id="PTHR44167">
    <property type="entry name" value="OVARIAN-SPECIFIC SERINE/THREONINE-PROTEIN KINASE LOK-RELATED"/>
    <property type="match status" value="1"/>
</dbReference>
<keyword evidence="2" id="KW-0418">Kinase</keyword>
<evidence type="ECO:0000313" key="3">
    <source>
        <dbReference type="Proteomes" id="UP000623467"/>
    </source>
</evidence>
<dbReference type="GO" id="GO:0004674">
    <property type="term" value="F:protein serine/threonine kinase activity"/>
    <property type="evidence" value="ECO:0007669"/>
    <property type="project" value="TreeGrafter"/>
</dbReference>
<dbReference type="AlphaFoldDB" id="A0A8H6Y2T4"/>
<sequence>MLPALSPFTPQDGEDFVWRHVEKTIRTPAGMWRQLTPATNLALDPHTREVMIKAVPPPSHSRYPSNSEAQILAHLSSPELRQHPENHTIPVMSIIECERATFLVQARWGGWWFGDAPCSIRFWAGVQAVQLLEGLAFMHERGIIHGDIYTCNIVCNFNARRTRPAPCRVFEEFKKSGNYRVAFIDFGQAMQFDLDSSSNGLGSSFSHGFNDRSDAHLQMRLPHTDIRAAPPHPRIEMPTPRPIRGPPDEFRAPEIDNCTTYDPFAADVFSVARLLLDLDPPLEIPAEYQALLEDMTNVDPRARPSARRTLERLQAISKIRSADWV</sequence>
<feature type="domain" description="Protein kinase" evidence="1">
    <location>
        <begin position="21"/>
        <end position="316"/>
    </location>
</feature>
<dbReference type="SUPFAM" id="SSF56112">
    <property type="entry name" value="Protein kinase-like (PK-like)"/>
    <property type="match status" value="1"/>
</dbReference>
<dbReference type="SMART" id="SM00220">
    <property type="entry name" value="S_TKc"/>
    <property type="match status" value="1"/>
</dbReference>
<dbReference type="InterPro" id="IPR011009">
    <property type="entry name" value="Kinase-like_dom_sf"/>
</dbReference>
<dbReference type="InterPro" id="IPR000719">
    <property type="entry name" value="Prot_kinase_dom"/>
</dbReference>
<dbReference type="GO" id="GO:0044773">
    <property type="term" value="P:mitotic DNA damage checkpoint signaling"/>
    <property type="evidence" value="ECO:0007669"/>
    <property type="project" value="TreeGrafter"/>
</dbReference>
<protein>
    <submittedName>
        <fullName evidence="2">Kinase-like protein</fullName>
    </submittedName>
</protein>
<dbReference type="Proteomes" id="UP000623467">
    <property type="component" value="Unassembled WGS sequence"/>
</dbReference>
<proteinExistence type="predicted"/>
<reference evidence="2" key="1">
    <citation type="submission" date="2020-05" db="EMBL/GenBank/DDBJ databases">
        <title>Mycena genomes resolve the evolution of fungal bioluminescence.</title>
        <authorList>
            <person name="Tsai I.J."/>
        </authorList>
    </citation>
    <scope>NUCLEOTIDE SEQUENCE</scope>
    <source>
        <strain evidence="2">160909Yilan</strain>
    </source>
</reference>
<dbReference type="EMBL" id="JACAZH010000013">
    <property type="protein sequence ID" value="KAF7351359.1"/>
    <property type="molecule type" value="Genomic_DNA"/>
</dbReference>
<dbReference type="Gene3D" id="1.10.510.10">
    <property type="entry name" value="Transferase(Phosphotransferase) domain 1"/>
    <property type="match status" value="1"/>
</dbReference>
<dbReference type="PANTHER" id="PTHR44167:SF30">
    <property type="entry name" value="PHOSPHORYLASE KINASE"/>
    <property type="match status" value="1"/>
</dbReference>
<name>A0A8H6Y2T4_9AGAR</name>
<keyword evidence="3" id="KW-1185">Reference proteome</keyword>
<comment type="caution">
    <text evidence="2">The sequence shown here is derived from an EMBL/GenBank/DDBJ whole genome shotgun (WGS) entry which is preliminary data.</text>
</comment>
<dbReference type="GO" id="GO:0005634">
    <property type="term" value="C:nucleus"/>
    <property type="evidence" value="ECO:0007669"/>
    <property type="project" value="TreeGrafter"/>
</dbReference>
<evidence type="ECO:0000259" key="1">
    <source>
        <dbReference type="PROSITE" id="PS50011"/>
    </source>
</evidence>
<keyword evidence="2" id="KW-0808">Transferase</keyword>
<evidence type="ECO:0000313" key="2">
    <source>
        <dbReference type="EMBL" id="KAF7351359.1"/>
    </source>
</evidence>
<dbReference type="PROSITE" id="PS50011">
    <property type="entry name" value="PROTEIN_KINASE_DOM"/>
    <property type="match status" value="1"/>
</dbReference>